<evidence type="ECO:0000313" key="4">
    <source>
        <dbReference type="Proteomes" id="UP001239397"/>
    </source>
</evidence>
<organism evidence="3 4">
    <name type="scientific">Amycolatopsis mongoliensis</name>
    <dbReference type="NCBI Taxonomy" id="715475"/>
    <lineage>
        <taxon>Bacteria</taxon>
        <taxon>Bacillati</taxon>
        <taxon>Actinomycetota</taxon>
        <taxon>Actinomycetes</taxon>
        <taxon>Pseudonocardiales</taxon>
        <taxon>Pseudonocardiaceae</taxon>
        <taxon>Amycolatopsis</taxon>
    </lineage>
</organism>
<dbReference type="InterPro" id="IPR051908">
    <property type="entry name" value="Ribosomal_N-acetyltransferase"/>
</dbReference>
<dbReference type="PANTHER" id="PTHR43441:SF3">
    <property type="entry name" value="ACETYLTRANSFERASE"/>
    <property type="match status" value="1"/>
</dbReference>
<dbReference type="InterPro" id="IPR016181">
    <property type="entry name" value="Acyl_CoA_acyltransferase"/>
</dbReference>
<evidence type="ECO:0000313" key="3">
    <source>
        <dbReference type="EMBL" id="WIX97966.1"/>
    </source>
</evidence>
<reference evidence="3 4" key="1">
    <citation type="submission" date="2023-06" db="EMBL/GenBank/DDBJ databases">
        <authorList>
            <person name="Oyuntsetseg B."/>
            <person name="Kim S.B."/>
        </authorList>
    </citation>
    <scope>NUCLEOTIDE SEQUENCE [LARGE SCALE GENOMIC DNA]</scope>
    <source>
        <strain evidence="3 4">4-36</strain>
    </source>
</reference>
<evidence type="ECO:0000259" key="2">
    <source>
        <dbReference type="PROSITE" id="PS51186"/>
    </source>
</evidence>
<dbReference type="InterPro" id="IPR000182">
    <property type="entry name" value="GNAT_dom"/>
</dbReference>
<feature type="region of interest" description="Disordered" evidence="1">
    <location>
        <begin position="155"/>
        <end position="177"/>
    </location>
</feature>
<accession>A0A9Y2JIF7</accession>
<name>A0A9Y2JIF7_9PSEU</name>
<dbReference type="GO" id="GO:1990189">
    <property type="term" value="F:protein N-terminal-serine acetyltransferase activity"/>
    <property type="evidence" value="ECO:0007669"/>
    <property type="project" value="TreeGrafter"/>
</dbReference>
<dbReference type="GO" id="GO:0005737">
    <property type="term" value="C:cytoplasm"/>
    <property type="evidence" value="ECO:0007669"/>
    <property type="project" value="TreeGrafter"/>
</dbReference>
<dbReference type="PROSITE" id="PS51186">
    <property type="entry name" value="GNAT"/>
    <property type="match status" value="1"/>
</dbReference>
<protein>
    <submittedName>
        <fullName evidence="3">GNAT family N-acetyltransferase</fullName>
    </submittedName>
</protein>
<dbReference type="KEGG" id="amog:QRX60_28230"/>
<dbReference type="AlphaFoldDB" id="A0A9Y2JIF7"/>
<proteinExistence type="predicted"/>
<feature type="domain" description="N-acetyltransferase" evidence="2">
    <location>
        <begin position="27"/>
        <end position="177"/>
    </location>
</feature>
<dbReference type="GO" id="GO:0008999">
    <property type="term" value="F:protein-N-terminal-alanine acetyltransferase activity"/>
    <property type="evidence" value="ECO:0007669"/>
    <property type="project" value="TreeGrafter"/>
</dbReference>
<dbReference type="Pfam" id="PF13302">
    <property type="entry name" value="Acetyltransf_3"/>
    <property type="match status" value="1"/>
</dbReference>
<dbReference type="Proteomes" id="UP001239397">
    <property type="component" value="Chromosome"/>
</dbReference>
<dbReference type="SUPFAM" id="SSF55729">
    <property type="entry name" value="Acyl-CoA N-acyltransferases (Nat)"/>
    <property type="match status" value="1"/>
</dbReference>
<dbReference type="RefSeq" id="WP_285994452.1">
    <property type="nucleotide sequence ID" value="NZ_CP127295.1"/>
</dbReference>
<keyword evidence="4" id="KW-1185">Reference proteome</keyword>
<dbReference type="EMBL" id="CP127295">
    <property type="protein sequence ID" value="WIX97966.1"/>
    <property type="molecule type" value="Genomic_DNA"/>
</dbReference>
<dbReference type="Gene3D" id="3.40.630.30">
    <property type="match status" value="1"/>
</dbReference>
<dbReference type="PANTHER" id="PTHR43441">
    <property type="entry name" value="RIBOSOMAL-PROTEIN-SERINE ACETYLTRANSFERASE"/>
    <property type="match status" value="1"/>
</dbReference>
<evidence type="ECO:0000256" key="1">
    <source>
        <dbReference type="SAM" id="MobiDB-lite"/>
    </source>
</evidence>
<sequence>METPAEFFARDEFSLTRWQPVDAGAVQAAVSGSGAHLADWVPWAVGGYTDEDAAAFLRLTHENWETGRAYEWAIRVDGSLAGAVGVMTRDGGVEIGYWLAREFTGRGLVTRAVSLLVSDAFRRGAGYVEIRHDEANVRSGAVPARLGFSLVRKESEESGDRPPACVGVKQVWRKEQP</sequence>
<gene>
    <name evidence="3" type="ORF">QRX60_28230</name>
</gene>